<evidence type="ECO:0000256" key="1">
    <source>
        <dbReference type="SAM" id="SignalP"/>
    </source>
</evidence>
<protein>
    <submittedName>
        <fullName evidence="2">Uncharacterized protein</fullName>
    </submittedName>
</protein>
<accession>A0A6H2GVQ4</accession>
<dbReference type="AlphaFoldDB" id="A0A6H2GVQ4"/>
<proteinExistence type="predicted"/>
<sequence>MSRRTKLAAAAVLAALAAAALLLAGSGSRPTAAETYARLGLDPAPAARAALAKGEAWQPAADGRGYALAAENGSFRLRIRPRDGSIEVEDRRSGYRWSSSPSREELAREKVKGLPLANLQSPFVLTLVRTEGKDQTIRESLNSLSKGMRLELLRTADGVEARYFFPDRKIGFAVRYALTEAGLKASVPAAGLVEQGGYAVFSLDLLPFFGAAEAGEDGYLFVPDGPGGLIRFDAERAGRSKGYAHQVYGAELARTDSWTRDAQLREDIAYPAFGLKRGGHAFLAVLSEGEGAAVIAAVPPGVKSSRYSVHASQLYREEYLYRMSRLAAPTKAVQKQRLDVDREVEYRFLNGGDADYAGMAASYRDWLIAEGRLGEPLRPAEHVPLQLQIMGGNYEKAFGRIRYVAATTFRQAAEMVRSLRVKGVASARIVYYGWQNRGDYDTEKRFPIESALGGEDAARSFLAEMKALGAKVDFYEDFLWVDEASGASGKTDAVRGIDGTAFTDDGWFLAKPAFSAAAAADTVDRLRELGASGIVYGGLGDTVFNDYEPDGIRPRAFTAEVYGGVLDYTRRQLGSASVKRGNAYVLGHVDAILELPSDSSRDFMIDETVPFYPIALHGYVPYAFGPANLRDDDTREFLRAIEYGALPSFFVTHDDSRKLKETPSDFLYSSRFDKWEERIAQEYARFDELAGVLALRIVGHEKLGPERYATTYEDGTRVVVDYAAGDYAIEKGGGA</sequence>
<dbReference type="InterPro" id="IPR043751">
    <property type="entry name" value="DUF5696"/>
</dbReference>
<dbReference type="RefSeq" id="WP_168907150.1">
    <property type="nucleotide sequence ID" value="NZ_CP051428.1"/>
</dbReference>
<evidence type="ECO:0000313" key="2">
    <source>
        <dbReference type="EMBL" id="QJC51503.1"/>
    </source>
</evidence>
<name>A0A6H2GVQ4_9BACL</name>
<keyword evidence="3" id="KW-1185">Reference proteome</keyword>
<feature type="chain" id="PRO_5039159122" evidence="1">
    <location>
        <begin position="25"/>
        <end position="735"/>
    </location>
</feature>
<evidence type="ECO:0000313" key="3">
    <source>
        <dbReference type="Proteomes" id="UP000502136"/>
    </source>
</evidence>
<reference evidence="2 3" key="1">
    <citation type="submission" date="2020-04" db="EMBL/GenBank/DDBJ databases">
        <title>Novel Paenibacillus strain UniB2 isolated from commercial digestive syrup.</title>
        <authorList>
            <person name="Thorat V."/>
            <person name="Kirdat K."/>
            <person name="Tiwarekar B."/>
            <person name="Yadav A."/>
        </authorList>
    </citation>
    <scope>NUCLEOTIDE SEQUENCE [LARGE SCALE GENOMIC DNA]</scope>
    <source>
        <strain evidence="2 3">UniB2</strain>
    </source>
</reference>
<keyword evidence="1" id="KW-0732">Signal</keyword>
<dbReference type="Proteomes" id="UP000502136">
    <property type="component" value="Chromosome"/>
</dbReference>
<organism evidence="2 3">
    <name type="scientific">Paenibacillus albicereus</name>
    <dbReference type="NCBI Taxonomy" id="2726185"/>
    <lineage>
        <taxon>Bacteria</taxon>
        <taxon>Bacillati</taxon>
        <taxon>Bacillota</taxon>
        <taxon>Bacilli</taxon>
        <taxon>Bacillales</taxon>
        <taxon>Paenibacillaceae</taxon>
        <taxon>Paenibacillus</taxon>
    </lineage>
</organism>
<dbReference type="Pfam" id="PF18952">
    <property type="entry name" value="DUF5696"/>
    <property type="match status" value="1"/>
</dbReference>
<feature type="signal peptide" evidence="1">
    <location>
        <begin position="1"/>
        <end position="24"/>
    </location>
</feature>
<dbReference type="KEGG" id="palr:HGI30_08045"/>
<dbReference type="EMBL" id="CP051428">
    <property type="protein sequence ID" value="QJC51503.1"/>
    <property type="molecule type" value="Genomic_DNA"/>
</dbReference>
<gene>
    <name evidence="2" type="ORF">HGI30_08045</name>
</gene>